<dbReference type="OrthoDB" id="6708408at2"/>
<feature type="chain" id="PRO_5001899196" description="Outer membrane protein" evidence="1">
    <location>
        <begin position="22"/>
        <end position="249"/>
    </location>
</feature>
<accession>A0A094JCS3</accession>
<gene>
    <name evidence="2" type="ORF">IDSA_09720</name>
</gene>
<dbReference type="RefSeq" id="WP_034776266.1">
    <property type="nucleotide sequence ID" value="NZ_JPER01000005.1"/>
</dbReference>
<dbReference type="STRING" id="435908.IDSA_09720"/>
<dbReference type="InterPro" id="IPR026387">
    <property type="entry name" value="OMP_w_GlyGly"/>
</dbReference>
<protein>
    <recommendedName>
        <fullName evidence="4">Outer membrane protein</fullName>
    </recommendedName>
</protein>
<dbReference type="Proteomes" id="UP000054363">
    <property type="component" value="Unassembled WGS sequence"/>
</dbReference>
<evidence type="ECO:0000313" key="2">
    <source>
        <dbReference type="EMBL" id="KFZ30336.1"/>
    </source>
</evidence>
<dbReference type="EMBL" id="JPER01000005">
    <property type="protein sequence ID" value="KFZ30336.1"/>
    <property type="molecule type" value="Genomic_DNA"/>
</dbReference>
<evidence type="ECO:0008006" key="4">
    <source>
        <dbReference type="Google" id="ProtNLM"/>
    </source>
</evidence>
<evidence type="ECO:0000256" key="1">
    <source>
        <dbReference type="SAM" id="SignalP"/>
    </source>
</evidence>
<proteinExistence type="predicted"/>
<name>A0A094JCS3_9GAMM</name>
<dbReference type="NCBIfam" id="TIGR04219">
    <property type="entry name" value="OMP_w_GlyGly"/>
    <property type="match status" value="1"/>
</dbReference>
<keyword evidence="3" id="KW-1185">Reference proteome</keyword>
<keyword evidence="1" id="KW-0732">Signal</keyword>
<dbReference type="eggNOG" id="COG3637">
    <property type="taxonomic scope" value="Bacteria"/>
</dbReference>
<evidence type="ECO:0000313" key="3">
    <source>
        <dbReference type="Proteomes" id="UP000054363"/>
    </source>
</evidence>
<sequence length="249" mass="26891">MKPALTLVLASALAMPAAASADTILGIYAGGQYWNTDNSGSFGTADRQQSFAFDDEQQSSFYIALEHPIPLIPNIKIRQNSLDVYGDISLAQDFSFGGATFPAGTSVNSMVDLSHTDYTFYYEIFDNDLVSVDLGLTAKRVDGVLAVRDGASSGNMSSDGWIPTAYGHVRIGIPATDLTVYGMANAVSVDDSAIRDIEAGIEYRLIENLAVDLNLQLGYRDITIELDDLDGVYSDLSFKGPYLGLEIHF</sequence>
<feature type="signal peptide" evidence="1">
    <location>
        <begin position="1"/>
        <end position="21"/>
    </location>
</feature>
<reference evidence="2 3" key="1">
    <citation type="submission" date="2014-06" db="EMBL/GenBank/DDBJ databases">
        <title>The draft genome sequence of Idiomarina salinarum ISL-52.</title>
        <authorList>
            <person name="Du J."/>
            <person name="Shao Z."/>
        </authorList>
    </citation>
    <scope>NUCLEOTIDE SEQUENCE [LARGE SCALE GENOMIC DNA]</scope>
    <source>
        <strain evidence="2 3">ISL-52</strain>
    </source>
</reference>
<comment type="caution">
    <text evidence="2">The sequence shown here is derived from an EMBL/GenBank/DDBJ whole genome shotgun (WGS) entry which is preliminary data.</text>
</comment>
<dbReference type="AlphaFoldDB" id="A0A094JCS3"/>
<organism evidence="2 3">
    <name type="scientific">Pseudidiomarina salinarum</name>
    <dbReference type="NCBI Taxonomy" id="435908"/>
    <lineage>
        <taxon>Bacteria</taxon>
        <taxon>Pseudomonadati</taxon>
        <taxon>Pseudomonadota</taxon>
        <taxon>Gammaproteobacteria</taxon>
        <taxon>Alteromonadales</taxon>
        <taxon>Idiomarinaceae</taxon>
        <taxon>Pseudidiomarina</taxon>
    </lineage>
</organism>